<protein>
    <recommendedName>
        <fullName evidence="6">MYND-type domain-containing protein</fullName>
    </recommendedName>
</protein>
<dbReference type="OrthoDB" id="10008965at2759"/>
<dbReference type="Gene3D" id="6.10.140.2220">
    <property type="match status" value="1"/>
</dbReference>
<evidence type="ECO:0000256" key="4">
    <source>
        <dbReference type="PROSITE-ProRule" id="PRU00134"/>
    </source>
</evidence>
<evidence type="ECO:0000256" key="3">
    <source>
        <dbReference type="ARBA" id="ARBA00022833"/>
    </source>
</evidence>
<dbReference type="InterPro" id="IPR002893">
    <property type="entry name" value="Znf_MYND"/>
</dbReference>
<dbReference type="PROSITE" id="PS50865">
    <property type="entry name" value="ZF_MYND_2"/>
    <property type="match status" value="1"/>
</dbReference>
<dbReference type="SUPFAM" id="SSF144232">
    <property type="entry name" value="HIT/MYND zinc finger-like"/>
    <property type="match status" value="1"/>
</dbReference>
<dbReference type="AlphaFoldDB" id="A0A7M5XKH4"/>
<keyword evidence="5" id="KW-1133">Transmembrane helix</keyword>
<evidence type="ECO:0000259" key="6">
    <source>
        <dbReference type="PROSITE" id="PS50865"/>
    </source>
</evidence>
<name>A0A7M5XKH4_9CNID</name>
<keyword evidence="5" id="KW-0472">Membrane</keyword>
<evidence type="ECO:0000256" key="2">
    <source>
        <dbReference type="ARBA" id="ARBA00022771"/>
    </source>
</evidence>
<dbReference type="GO" id="GO:0008270">
    <property type="term" value="F:zinc ion binding"/>
    <property type="evidence" value="ECO:0007669"/>
    <property type="project" value="UniProtKB-KW"/>
</dbReference>
<keyword evidence="1" id="KW-0479">Metal-binding</keyword>
<keyword evidence="3" id="KW-0862">Zinc</keyword>
<feature type="transmembrane region" description="Helical" evidence="5">
    <location>
        <begin position="245"/>
        <end position="266"/>
    </location>
</feature>
<dbReference type="Pfam" id="PF01753">
    <property type="entry name" value="zf-MYND"/>
    <property type="match status" value="1"/>
</dbReference>
<evidence type="ECO:0000256" key="1">
    <source>
        <dbReference type="ARBA" id="ARBA00022723"/>
    </source>
</evidence>
<reference evidence="7" key="1">
    <citation type="submission" date="2021-01" db="UniProtKB">
        <authorList>
            <consortium name="EnsemblMetazoa"/>
        </authorList>
    </citation>
    <scope>IDENTIFICATION</scope>
</reference>
<dbReference type="Proteomes" id="UP000594262">
    <property type="component" value="Unplaced"/>
</dbReference>
<dbReference type="GeneID" id="136798146"/>
<evidence type="ECO:0000313" key="7">
    <source>
        <dbReference type="EnsemblMetazoa" id="CLYHEMP024951.1"/>
    </source>
</evidence>
<keyword evidence="2 4" id="KW-0863">Zinc-finger</keyword>
<feature type="domain" description="MYND-type" evidence="6">
    <location>
        <begin position="5"/>
        <end position="41"/>
    </location>
</feature>
<organism evidence="7 8">
    <name type="scientific">Clytia hemisphaerica</name>
    <dbReference type="NCBI Taxonomy" id="252671"/>
    <lineage>
        <taxon>Eukaryota</taxon>
        <taxon>Metazoa</taxon>
        <taxon>Cnidaria</taxon>
        <taxon>Hydrozoa</taxon>
        <taxon>Hydroidolina</taxon>
        <taxon>Leptothecata</taxon>
        <taxon>Obeliida</taxon>
        <taxon>Clytiidae</taxon>
        <taxon>Clytia</taxon>
    </lineage>
</organism>
<accession>A0A7M5XKH4</accession>
<sequence>MHLNCYVCGSTLAKQCTGCHTISYCGKDCQKKDWPFHKNSCKSRGVNVIDLLIKEGAYDFLVIVKKIFHYLSGIDLHYVRCVKRSWRDFIQLMWQSESDRDLFEAKLEEQWLLEFPRPRMIYEGFGNSAEKMKHSDQELFFSCVNESGILVLDMDEMYKVTYISRWQTKVKYTIPVEKPFNIKSIWDVHKDFVMVSDKAGIKCWNRKTHKEMKIHDQSNSLQAGIGLTRRFAGRGKKRKDVAQKIFIFGDIVIVVYISGLFLKFLATTTPLGPGKDQRNTVTFHLMHRFEKLLGQSPDISDHIQISHNPKEGYPEGRSLIYSKFYHNNGGDPEGGTIWCLEDDECLHEIHDIDNIHSVICVNGDEYVMASGVLSFGDTYLDFRRNGEMVRDMLVGGGLRDVQMNKYCIAILSNPGFRKVMLLQLYRFEDFCEGYSIDLKPTLTREFDVPIFTLYMTKNQVMWSRPDFSYYEDEKDRKDDSKHVVMSLNFWYAPYTGRGCL</sequence>
<evidence type="ECO:0000313" key="8">
    <source>
        <dbReference type="Proteomes" id="UP000594262"/>
    </source>
</evidence>
<evidence type="ECO:0000256" key="5">
    <source>
        <dbReference type="SAM" id="Phobius"/>
    </source>
</evidence>
<proteinExistence type="predicted"/>
<dbReference type="EnsemblMetazoa" id="CLYHEMT024951.1">
    <property type="protein sequence ID" value="CLYHEMP024951.1"/>
    <property type="gene ID" value="CLYHEMG024951"/>
</dbReference>
<keyword evidence="5" id="KW-0812">Transmembrane</keyword>
<dbReference type="RefSeq" id="XP_066910829.1">
    <property type="nucleotide sequence ID" value="XM_067054728.1"/>
</dbReference>
<keyword evidence="8" id="KW-1185">Reference proteome</keyword>